<dbReference type="AlphaFoldDB" id="A0A0D8JE48"/>
<dbReference type="InterPro" id="IPR030048">
    <property type="entry name" value="SurE"/>
</dbReference>
<evidence type="ECO:0000313" key="8">
    <source>
        <dbReference type="Proteomes" id="UP000032544"/>
    </source>
</evidence>
<comment type="cofactor">
    <cofactor evidence="5">
        <name>a divalent metal cation</name>
        <dbReference type="ChEBI" id="CHEBI:60240"/>
    </cofactor>
    <text evidence="5">Binds 1 divalent metal cation per subunit.</text>
</comment>
<evidence type="ECO:0000256" key="2">
    <source>
        <dbReference type="ARBA" id="ARBA00011062"/>
    </source>
</evidence>
<comment type="function">
    <text evidence="5">Nucleotidase that shows phosphatase activity on nucleoside 5'-monophosphates.</text>
</comment>
<dbReference type="GO" id="GO:0046872">
    <property type="term" value="F:metal ion binding"/>
    <property type="evidence" value="ECO:0007669"/>
    <property type="project" value="UniProtKB-UniRule"/>
</dbReference>
<comment type="catalytic activity">
    <reaction evidence="1 5">
        <text>a ribonucleoside 5'-phosphate + H2O = a ribonucleoside + phosphate</text>
        <dbReference type="Rhea" id="RHEA:12484"/>
        <dbReference type="ChEBI" id="CHEBI:15377"/>
        <dbReference type="ChEBI" id="CHEBI:18254"/>
        <dbReference type="ChEBI" id="CHEBI:43474"/>
        <dbReference type="ChEBI" id="CHEBI:58043"/>
        <dbReference type="EC" id="3.1.3.5"/>
    </reaction>
</comment>
<dbReference type="PANTHER" id="PTHR30457:SF0">
    <property type="entry name" value="PHOSPHATASE, PUTATIVE (AFU_ORTHOLOGUE AFUA_4G01070)-RELATED"/>
    <property type="match status" value="1"/>
</dbReference>
<dbReference type="STRING" id="1544798.LH29_06315"/>
<feature type="binding site" evidence="5">
    <location>
        <position position="103"/>
    </location>
    <ligand>
        <name>a divalent metal cation</name>
        <dbReference type="ChEBI" id="CHEBI:60240"/>
    </ligand>
</feature>
<sequence>MQKNDSEKPLILVTNDDGIHAKGLRELVEVMQFFGDVVVISSEVSMSGKACGITVDQPLRAVPVEKIHGVPTYKCNGTPVDSVKLSFNSLFERTPDYVVSGINHGSNASISVIYSGTMGAAIEGGLHGVPSIGFSLDDYGSEADFSKAKLVVARVFQSVIENGIPAFTCLNVNIPKGKPEGIKVCRQAHGKWMEEFEKRTDPHGREYHWLSGYFQNLDEDTEDTDIFALENNFATVVPVRVDMTCYETMDQIKSWKF</sequence>
<evidence type="ECO:0000256" key="4">
    <source>
        <dbReference type="ARBA" id="ARBA00022801"/>
    </source>
</evidence>
<keyword evidence="5" id="KW-0963">Cytoplasm</keyword>
<comment type="subcellular location">
    <subcellularLocation>
        <location evidence="5">Cytoplasm</location>
    </subcellularLocation>
</comment>
<keyword evidence="5" id="KW-0547">Nucleotide-binding</keyword>
<evidence type="ECO:0000256" key="5">
    <source>
        <dbReference type="HAMAP-Rule" id="MF_00060"/>
    </source>
</evidence>
<evidence type="ECO:0000259" key="6">
    <source>
        <dbReference type="Pfam" id="PF01975"/>
    </source>
</evidence>
<dbReference type="OrthoDB" id="9780815at2"/>
<keyword evidence="3 5" id="KW-0479">Metal-binding</keyword>
<dbReference type="InterPro" id="IPR002828">
    <property type="entry name" value="SurE-like_Pase/nucleotidase"/>
</dbReference>
<dbReference type="GO" id="GO:0000166">
    <property type="term" value="F:nucleotide binding"/>
    <property type="evidence" value="ECO:0007669"/>
    <property type="project" value="UniProtKB-KW"/>
</dbReference>
<dbReference type="GO" id="GO:0005737">
    <property type="term" value="C:cytoplasm"/>
    <property type="evidence" value="ECO:0007669"/>
    <property type="project" value="UniProtKB-SubCell"/>
</dbReference>
<dbReference type="PANTHER" id="PTHR30457">
    <property type="entry name" value="5'-NUCLEOTIDASE SURE"/>
    <property type="match status" value="1"/>
</dbReference>
<dbReference type="NCBIfam" id="TIGR00087">
    <property type="entry name" value="surE"/>
    <property type="match status" value="1"/>
</dbReference>
<dbReference type="Pfam" id="PF01975">
    <property type="entry name" value="SurE"/>
    <property type="match status" value="1"/>
</dbReference>
<feature type="binding site" evidence="5">
    <location>
        <position position="47"/>
    </location>
    <ligand>
        <name>a divalent metal cation</name>
        <dbReference type="ChEBI" id="CHEBI:60240"/>
    </ligand>
</feature>
<feature type="binding site" evidence="5">
    <location>
        <position position="17"/>
    </location>
    <ligand>
        <name>a divalent metal cation</name>
        <dbReference type="ChEBI" id="CHEBI:60240"/>
    </ligand>
</feature>
<feature type="domain" description="Survival protein SurE-like phosphatase/nucleotidase" evidence="6">
    <location>
        <begin position="11"/>
        <end position="193"/>
    </location>
</feature>
<dbReference type="SUPFAM" id="SSF64167">
    <property type="entry name" value="SurE-like"/>
    <property type="match status" value="1"/>
</dbReference>
<keyword evidence="4 5" id="KW-0378">Hydrolase</keyword>
<evidence type="ECO:0000256" key="1">
    <source>
        <dbReference type="ARBA" id="ARBA00000815"/>
    </source>
</evidence>
<dbReference type="Gene3D" id="3.40.1210.10">
    <property type="entry name" value="Survival protein SurE-like phosphatase/nucleotidase"/>
    <property type="match status" value="1"/>
</dbReference>
<reference evidence="7 8" key="1">
    <citation type="submission" date="2014-09" db="EMBL/GenBank/DDBJ databases">
        <title>Draft Genome Sequence of Draconibacterium sp. JN14CK-3.</title>
        <authorList>
            <person name="Dong C."/>
            <person name="Lai Q."/>
            <person name="Shao Z."/>
        </authorList>
    </citation>
    <scope>NUCLEOTIDE SEQUENCE [LARGE SCALE GENOMIC DNA]</scope>
    <source>
        <strain evidence="7 8">JN14CK-3</strain>
    </source>
</reference>
<comment type="similarity">
    <text evidence="2 5">Belongs to the SurE nucleotidase family.</text>
</comment>
<organism evidence="7 8">
    <name type="scientific">Draconibacterium sediminis</name>
    <dbReference type="NCBI Taxonomy" id="1544798"/>
    <lineage>
        <taxon>Bacteria</taxon>
        <taxon>Pseudomonadati</taxon>
        <taxon>Bacteroidota</taxon>
        <taxon>Bacteroidia</taxon>
        <taxon>Marinilabiliales</taxon>
        <taxon>Prolixibacteraceae</taxon>
        <taxon>Draconibacterium</taxon>
    </lineage>
</organism>
<dbReference type="PATRIC" id="fig|1544798.3.peg.1268"/>
<dbReference type="GO" id="GO:0008253">
    <property type="term" value="F:5'-nucleotidase activity"/>
    <property type="evidence" value="ECO:0007669"/>
    <property type="project" value="UniProtKB-UniRule"/>
</dbReference>
<dbReference type="EMBL" id="JRHC01000001">
    <property type="protein sequence ID" value="KJF45024.1"/>
    <property type="molecule type" value="Genomic_DNA"/>
</dbReference>
<dbReference type="RefSeq" id="WP_045026771.1">
    <property type="nucleotide sequence ID" value="NZ_CAJXKZ010000002.1"/>
</dbReference>
<evidence type="ECO:0000313" key="7">
    <source>
        <dbReference type="EMBL" id="KJF45024.1"/>
    </source>
</evidence>
<feature type="binding site" evidence="5">
    <location>
        <position position="16"/>
    </location>
    <ligand>
        <name>a divalent metal cation</name>
        <dbReference type="ChEBI" id="CHEBI:60240"/>
    </ligand>
</feature>
<protein>
    <recommendedName>
        <fullName evidence="5">5'-nucleotidase SurE</fullName>
        <ecNumber evidence="5">3.1.3.5</ecNumber>
    </recommendedName>
    <alternativeName>
        <fullName evidence="5">Nucleoside 5'-monophosphate phosphohydrolase</fullName>
    </alternativeName>
</protein>
<comment type="caution">
    <text evidence="7">The sequence shown here is derived from an EMBL/GenBank/DDBJ whole genome shotgun (WGS) entry which is preliminary data.</text>
</comment>
<dbReference type="InterPro" id="IPR036523">
    <property type="entry name" value="SurE-like_sf"/>
</dbReference>
<gene>
    <name evidence="5" type="primary">surE</name>
    <name evidence="7" type="ORF">LH29_06315</name>
</gene>
<dbReference type="HAMAP" id="MF_00060">
    <property type="entry name" value="SurE"/>
    <property type="match status" value="1"/>
</dbReference>
<name>A0A0D8JE48_9BACT</name>
<dbReference type="EC" id="3.1.3.5" evidence="5"/>
<evidence type="ECO:0000256" key="3">
    <source>
        <dbReference type="ARBA" id="ARBA00022723"/>
    </source>
</evidence>
<dbReference type="NCBIfam" id="NF001492">
    <property type="entry name" value="PRK00346.2-2"/>
    <property type="match status" value="1"/>
</dbReference>
<proteinExistence type="inferred from homology"/>
<dbReference type="Proteomes" id="UP000032544">
    <property type="component" value="Unassembled WGS sequence"/>
</dbReference>
<accession>A0A0D8JE48</accession>
<keyword evidence="8" id="KW-1185">Reference proteome</keyword>